<evidence type="ECO:0008006" key="4">
    <source>
        <dbReference type="Google" id="ProtNLM"/>
    </source>
</evidence>
<feature type="transmembrane region" description="Helical" evidence="1">
    <location>
        <begin position="75"/>
        <end position="102"/>
    </location>
</feature>
<dbReference type="OrthoDB" id="5297806at2"/>
<proteinExistence type="predicted"/>
<dbReference type="AlphaFoldDB" id="A0A4R3Y3Y0"/>
<comment type="caution">
    <text evidence="2">The sequence shown here is derived from an EMBL/GenBank/DDBJ whole genome shotgun (WGS) entry which is preliminary data.</text>
</comment>
<name>A0A4R3Y3Y0_9PROT</name>
<evidence type="ECO:0000313" key="2">
    <source>
        <dbReference type="EMBL" id="TCV86367.1"/>
    </source>
</evidence>
<gene>
    <name evidence="2" type="ORF">EDC63_10755</name>
</gene>
<keyword evidence="1" id="KW-0472">Membrane</keyword>
<dbReference type="EMBL" id="SMCO01000007">
    <property type="protein sequence ID" value="TCV86367.1"/>
    <property type="molecule type" value="Genomic_DNA"/>
</dbReference>
<feature type="transmembrane region" description="Helical" evidence="1">
    <location>
        <begin position="6"/>
        <end position="31"/>
    </location>
</feature>
<feature type="transmembrane region" description="Helical" evidence="1">
    <location>
        <begin position="43"/>
        <end position="69"/>
    </location>
</feature>
<organism evidence="2 3">
    <name type="scientific">Sulfurirhabdus autotrophica</name>
    <dbReference type="NCBI Taxonomy" id="1706046"/>
    <lineage>
        <taxon>Bacteria</taxon>
        <taxon>Pseudomonadati</taxon>
        <taxon>Pseudomonadota</taxon>
        <taxon>Betaproteobacteria</taxon>
        <taxon>Nitrosomonadales</taxon>
        <taxon>Sulfuricellaceae</taxon>
        <taxon>Sulfurirhabdus</taxon>
    </lineage>
</organism>
<keyword evidence="1" id="KW-0812">Transmembrane</keyword>
<dbReference type="RefSeq" id="WP_124945197.1">
    <property type="nucleotide sequence ID" value="NZ_BHVT01000009.1"/>
</dbReference>
<reference evidence="2 3" key="1">
    <citation type="submission" date="2019-03" db="EMBL/GenBank/DDBJ databases">
        <title>Genomic Encyclopedia of Type Strains, Phase IV (KMG-IV): sequencing the most valuable type-strain genomes for metagenomic binning, comparative biology and taxonomic classification.</title>
        <authorList>
            <person name="Goeker M."/>
        </authorList>
    </citation>
    <scope>NUCLEOTIDE SEQUENCE [LARGE SCALE GENOMIC DNA]</scope>
    <source>
        <strain evidence="2 3">DSM 100309</strain>
    </source>
</reference>
<evidence type="ECO:0000313" key="3">
    <source>
        <dbReference type="Proteomes" id="UP000295367"/>
    </source>
</evidence>
<sequence length="137" mass="14380">MDLQNLAYTAIQIVHNFGAAAVVGSGVFALWSGPWQAAARKPLAWVMLAGWVAQAASGGAFGGVSWVYYGQFPDIHGVAIIALSIKVACAAAGILLAAAYINKGSNWSESAQQNTWRILAVLAIIALTAAAFLRWFS</sequence>
<keyword evidence="1" id="KW-1133">Transmembrane helix</keyword>
<keyword evidence="3" id="KW-1185">Reference proteome</keyword>
<evidence type="ECO:0000256" key="1">
    <source>
        <dbReference type="SAM" id="Phobius"/>
    </source>
</evidence>
<dbReference type="Proteomes" id="UP000295367">
    <property type="component" value="Unassembled WGS sequence"/>
</dbReference>
<accession>A0A4R3Y3Y0</accession>
<feature type="transmembrane region" description="Helical" evidence="1">
    <location>
        <begin position="114"/>
        <end position="136"/>
    </location>
</feature>
<protein>
    <recommendedName>
        <fullName evidence="4">Copper resistance protein D domain-containing protein</fullName>
    </recommendedName>
</protein>